<evidence type="ECO:0000313" key="3">
    <source>
        <dbReference type="Proteomes" id="UP000033423"/>
    </source>
</evidence>
<dbReference type="EMBL" id="LACI01002480">
    <property type="protein sequence ID" value="KJU81951.1"/>
    <property type="molecule type" value="Genomic_DNA"/>
</dbReference>
<comment type="caution">
    <text evidence="2">The sequence shown here is derived from an EMBL/GenBank/DDBJ whole genome shotgun (WGS) entry which is preliminary data.</text>
</comment>
<dbReference type="PROSITE" id="PS51257">
    <property type="entry name" value="PROKAR_LIPOPROTEIN"/>
    <property type="match status" value="1"/>
</dbReference>
<organism evidence="2 3">
    <name type="scientific">Candidatus Magnetobacterium bavaricum</name>
    <dbReference type="NCBI Taxonomy" id="29290"/>
    <lineage>
        <taxon>Bacteria</taxon>
        <taxon>Pseudomonadati</taxon>
        <taxon>Nitrospirota</taxon>
        <taxon>Thermodesulfovibrionia</taxon>
        <taxon>Thermodesulfovibrionales</taxon>
        <taxon>Candidatus Magnetobacteriaceae</taxon>
        <taxon>Candidatus Magnetobacterium</taxon>
    </lineage>
</organism>
<name>A0A0F3GJ89_9BACT</name>
<accession>A0A0F3GJ89</accession>
<dbReference type="PANTHER" id="PTHR10098:SF108">
    <property type="entry name" value="TETRATRICOPEPTIDE REPEAT PROTEIN 28"/>
    <property type="match status" value="1"/>
</dbReference>
<dbReference type="AlphaFoldDB" id="A0A0F3GJ89"/>
<feature type="domain" description="CHAT" evidence="1">
    <location>
        <begin position="493"/>
        <end position="707"/>
    </location>
</feature>
<dbReference type="InterPro" id="IPR024983">
    <property type="entry name" value="CHAT_dom"/>
</dbReference>
<sequence length="740" mass="85797">MNLTIKIIICLLCVLTSCSGHDEIKIHHFENKSQRLTEEMTSTFENIDEIKDMPSFLKMSKELYSMKLFRFFILQSFLFHFIIEEKEIEHTFNKYGFLTYNTIKPYTVNLSTFFLYAVTTNQQIELRPELPWIFPDDVLSIDEKLTTLMSLIQNPFETLWLFNKDIKYLQHAENLLDDAYMHLSKVNIGEIYFQKGYYYLKRGLIEHHSGHLEGAVDNWKVAIEHFDKSPFYRELIWQIYVLIGLEYYQNRNFIAARENFSNAINQIEKIGISSRLEDFKANYFNYRLIVYELLINSMIKDGLYPEGLKYVEMVKARVLLDKSNSQKLGNAIVKTNDNIMQIINKISSLEKKSIFLGEKKDIVSNTTEDKKNSFFATMKEFEKQSDKLQLRHLLYYKCDAFLSEYTALLYLNNDVNIKSISPTVIDKKSLRTFIGNDGVILDYYVTADSIFIWIIGQDGLIDFKKNEIKSETLAKDISELRRHVKDINLFKTPAHRLYSYLIEPVEKYITGKRLIIVPHQVLHYLPFESLMKKNEFLIVDHEVSYLPNLKIIDLLNSNRYERKSSFLGIGFNGIHLEKAETEIEAIDSLFNKNHHSKIVINNLANKNIINEMGNYDIIHLSAHANVFESCPLLSNITLFNGNLYAYEMNFMPLKASLVVLSACNTNMGDVTSGDEITTLNRSFISSGAQSVLSSLWLVDDNSALDFFVLSKIPSIFSAFKDNGINSLCSIFAIYILPESI</sequence>
<dbReference type="Pfam" id="PF12770">
    <property type="entry name" value="CHAT"/>
    <property type="match status" value="1"/>
</dbReference>
<gene>
    <name evidence="2" type="ORF">MBAV_005855</name>
</gene>
<reference evidence="2 3" key="1">
    <citation type="submission" date="2015-02" db="EMBL/GenBank/DDBJ databases">
        <title>Single-cell genomics of uncultivated deep-branching MTB reveals a conserved set of magnetosome genes.</title>
        <authorList>
            <person name="Kolinko S."/>
            <person name="Richter M."/>
            <person name="Glockner F.O."/>
            <person name="Brachmann A."/>
            <person name="Schuler D."/>
        </authorList>
    </citation>
    <scope>NUCLEOTIDE SEQUENCE [LARGE SCALE GENOMIC DNA]</scope>
    <source>
        <strain evidence="2">TM-1</strain>
    </source>
</reference>
<proteinExistence type="predicted"/>
<protein>
    <recommendedName>
        <fullName evidence="1">CHAT domain-containing protein</fullName>
    </recommendedName>
</protein>
<dbReference type="PANTHER" id="PTHR10098">
    <property type="entry name" value="RAPSYN-RELATED"/>
    <property type="match status" value="1"/>
</dbReference>
<evidence type="ECO:0000259" key="1">
    <source>
        <dbReference type="Pfam" id="PF12770"/>
    </source>
</evidence>
<keyword evidence="3" id="KW-1185">Reference proteome</keyword>
<dbReference type="Proteomes" id="UP000033423">
    <property type="component" value="Unassembled WGS sequence"/>
</dbReference>
<evidence type="ECO:0000313" key="2">
    <source>
        <dbReference type="EMBL" id="KJU81951.1"/>
    </source>
</evidence>